<keyword evidence="1" id="KW-1133">Transmembrane helix</keyword>
<protein>
    <submittedName>
        <fullName evidence="2">Uncharacterized protein</fullName>
    </submittedName>
</protein>
<dbReference type="OrthoDB" id="5958251at2"/>
<keyword evidence="1" id="KW-0812">Transmembrane</keyword>
<name>A0A1L3ENF2_9GAMM</name>
<organism evidence="2 3">
    <name type="scientific">Luteibacter rhizovicinus DSM 16549</name>
    <dbReference type="NCBI Taxonomy" id="1440763"/>
    <lineage>
        <taxon>Bacteria</taxon>
        <taxon>Pseudomonadati</taxon>
        <taxon>Pseudomonadota</taxon>
        <taxon>Gammaproteobacteria</taxon>
        <taxon>Lysobacterales</taxon>
        <taxon>Rhodanobacteraceae</taxon>
        <taxon>Luteibacter</taxon>
    </lineage>
</organism>
<keyword evidence="1" id="KW-0472">Membrane</keyword>
<dbReference type="STRING" id="1440763.BJI69_00875"/>
<evidence type="ECO:0000313" key="3">
    <source>
        <dbReference type="Proteomes" id="UP000182987"/>
    </source>
</evidence>
<feature type="transmembrane region" description="Helical" evidence="1">
    <location>
        <begin position="90"/>
        <end position="107"/>
    </location>
</feature>
<gene>
    <name evidence="2" type="ORF">BJI69_00875</name>
</gene>
<sequence>MQTAVLLYLLLLLGAVAAFVFHFIAQWRFTSLLRQRYPDQWKTITEADTGRPNGMANWLRMRRVLRSDAPALFNDDDLNRWQRWWRRAPWLAWPCWFAAMALQWWAMRQA</sequence>
<dbReference type="AlphaFoldDB" id="A0A1L3ENF2"/>
<feature type="transmembrane region" description="Helical" evidence="1">
    <location>
        <begin position="6"/>
        <end position="25"/>
    </location>
</feature>
<dbReference type="EMBL" id="CP017480">
    <property type="protein sequence ID" value="APG02599.1"/>
    <property type="molecule type" value="Genomic_DNA"/>
</dbReference>
<evidence type="ECO:0000256" key="1">
    <source>
        <dbReference type="SAM" id="Phobius"/>
    </source>
</evidence>
<proteinExistence type="predicted"/>
<reference evidence="3" key="1">
    <citation type="submission" date="2016-09" db="EMBL/GenBank/DDBJ databases">
        <authorList>
            <person name="Lysoe E."/>
        </authorList>
    </citation>
    <scope>NUCLEOTIDE SEQUENCE [LARGE SCALE GENOMIC DNA]</scope>
    <source>
        <strain evidence="3">LJ96T</strain>
    </source>
</reference>
<dbReference type="RefSeq" id="WP_071924825.1">
    <property type="nucleotide sequence ID" value="NZ_CP017480.1"/>
</dbReference>
<keyword evidence="3" id="KW-1185">Reference proteome</keyword>
<accession>A0A1L3ENF2</accession>
<dbReference type="KEGG" id="lrz:BJI69_00875"/>
<dbReference type="Proteomes" id="UP000182987">
    <property type="component" value="Chromosome"/>
</dbReference>
<evidence type="ECO:0000313" key="2">
    <source>
        <dbReference type="EMBL" id="APG02599.1"/>
    </source>
</evidence>